<dbReference type="Gene3D" id="3.30.2310.20">
    <property type="entry name" value="RelE-like"/>
    <property type="match status" value="1"/>
</dbReference>
<dbReference type="InterPro" id="IPR051803">
    <property type="entry name" value="TA_system_RelE-like_toxin"/>
</dbReference>
<dbReference type="RefSeq" id="WP_377353169.1">
    <property type="nucleotide sequence ID" value="NZ_JBHTLQ010000013.1"/>
</dbReference>
<comment type="similarity">
    <text evidence="1">Belongs to the RelE toxin family.</text>
</comment>
<organism evidence="3 4">
    <name type="scientific">Phenylobacterium conjunctum</name>
    <dbReference type="NCBI Taxonomy" id="1298959"/>
    <lineage>
        <taxon>Bacteria</taxon>
        <taxon>Pseudomonadati</taxon>
        <taxon>Pseudomonadota</taxon>
        <taxon>Alphaproteobacteria</taxon>
        <taxon>Caulobacterales</taxon>
        <taxon>Caulobacteraceae</taxon>
        <taxon>Phenylobacterium</taxon>
    </lineage>
</organism>
<comment type="caution">
    <text evidence="3">The sequence shown here is derived from an EMBL/GenBank/DDBJ whole genome shotgun (WGS) entry which is preliminary data.</text>
</comment>
<protein>
    <submittedName>
        <fullName evidence="3">Type II toxin-antitoxin system RelE/ParE family toxin</fullName>
    </submittedName>
</protein>
<gene>
    <name evidence="3" type="ORF">ACFQ27_07640</name>
</gene>
<keyword evidence="2" id="KW-1277">Toxin-antitoxin system</keyword>
<dbReference type="InterPro" id="IPR035093">
    <property type="entry name" value="RelE/ParE_toxin_dom_sf"/>
</dbReference>
<evidence type="ECO:0000256" key="1">
    <source>
        <dbReference type="ARBA" id="ARBA00006226"/>
    </source>
</evidence>
<accession>A0ABW3T0P8</accession>
<keyword evidence="4" id="KW-1185">Reference proteome</keyword>
<dbReference type="PANTHER" id="PTHR33755">
    <property type="entry name" value="TOXIN PARE1-RELATED"/>
    <property type="match status" value="1"/>
</dbReference>
<evidence type="ECO:0000313" key="4">
    <source>
        <dbReference type="Proteomes" id="UP001597216"/>
    </source>
</evidence>
<evidence type="ECO:0000313" key="3">
    <source>
        <dbReference type="EMBL" id="MFD1190446.1"/>
    </source>
</evidence>
<dbReference type="Pfam" id="PF05016">
    <property type="entry name" value="ParE_toxin"/>
    <property type="match status" value="1"/>
</dbReference>
<evidence type="ECO:0000256" key="2">
    <source>
        <dbReference type="ARBA" id="ARBA00022649"/>
    </source>
</evidence>
<name>A0ABW3T0P8_9CAUL</name>
<sequence length="91" mass="10160">MKVLISGPAQSDLRAAFEFLREHNPRTAFAQMDDLLATIRGLEDLSARGRLGRIAGTRELVARTGHVIAYLLRADAVVILRIRHGRQDWPA</sequence>
<dbReference type="InterPro" id="IPR007712">
    <property type="entry name" value="RelE/ParE_toxin"/>
</dbReference>
<reference evidence="4" key="1">
    <citation type="journal article" date="2019" name="Int. J. Syst. Evol. Microbiol.">
        <title>The Global Catalogue of Microorganisms (GCM) 10K type strain sequencing project: providing services to taxonomists for standard genome sequencing and annotation.</title>
        <authorList>
            <consortium name="The Broad Institute Genomics Platform"/>
            <consortium name="The Broad Institute Genome Sequencing Center for Infectious Disease"/>
            <person name="Wu L."/>
            <person name="Ma J."/>
        </authorList>
    </citation>
    <scope>NUCLEOTIDE SEQUENCE [LARGE SCALE GENOMIC DNA]</scope>
    <source>
        <strain evidence="4">CCUG 55074</strain>
    </source>
</reference>
<proteinExistence type="inferred from homology"/>
<dbReference type="EMBL" id="JBHTLQ010000013">
    <property type="protein sequence ID" value="MFD1190446.1"/>
    <property type="molecule type" value="Genomic_DNA"/>
</dbReference>
<dbReference type="Proteomes" id="UP001597216">
    <property type="component" value="Unassembled WGS sequence"/>
</dbReference>